<name>A0AAV7FDR1_ARIFI</name>
<evidence type="ECO:0000256" key="1">
    <source>
        <dbReference type="SAM" id="MobiDB-lite"/>
    </source>
</evidence>
<accession>A0AAV7FDR1</accession>
<feature type="compositionally biased region" description="Polar residues" evidence="1">
    <location>
        <begin position="242"/>
        <end position="253"/>
    </location>
</feature>
<dbReference type="PANTHER" id="PTHR14898">
    <property type="entry name" value="ENHANCER OF POLYCOMB"/>
    <property type="match status" value="1"/>
</dbReference>
<gene>
    <name evidence="3" type="ORF">H6P81_003838</name>
</gene>
<protein>
    <recommendedName>
        <fullName evidence="2">Tudor domain-containing protein</fullName>
    </recommendedName>
</protein>
<organism evidence="3 4">
    <name type="scientific">Aristolochia fimbriata</name>
    <name type="common">White veined hardy Dutchman's pipe vine</name>
    <dbReference type="NCBI Taxonomy" id="158543"/>
    <lineage>
        <taxon>Eukaryota</taxon>
        <taxon>Viridiplantae</taxon>
        <taxon>Streptophyta</taxon>
        <taxon>Embryophyta</taxon>
        <taxon>Tracheophyta</taxon>
        <taxon>Spermatophyta</taxon>
        <taxon>Magnoliopsida</taxon>
        <taxon>Magnoliidae</taxon>
        <taxon>Piperales</taxon>
        <taxon>Aristolochiaceae</taxon>
        <taxon>Aristolochia</taxon>
    </lineage>
</organism>
<dbReference type="InterPro" id="IPR024943">
    <property type="entry name" value="Enhancer_polycomb"/>
</dbReference>
<feature type="compositionally biased region" description="Basic residues" evidence="1">
    <location>
        <begin position="1416"/>
        <end position="1425"/>
    </location>
</feature>
<evidence type="ECO:0000313" key="4">
    <source>
        <dbReference type="Proteomes" id="UP000825729"/>
    </source>
</evidence>
<sequence>MESNVERSDSLRISKHSRSLDLQSLYVDKTELSVGGDEIKNQGSSQGGRGVKREHGSSAKDSNPSEHVKKRKKGKREVPLSSFENCIGNSKRGDADSFPSGSPDPKRVGLRSNGFVSEQKKLNAKKYRPVPSEGNLPDDSISSQSLEGNNVKSIPKRPRGVFGRKKLDSNHVSKPAISSGSKRVTSLSNSTSRSSSEVHKSKLNDTKFKKKKFLQFKHGELDKNISCSSTKEEDGAVPLSGASISQEASGGAQSSRRRRRKSFSENQAAKASNGKPNKPSKDYEDDDQENLEQNAARMLSSRFDPCFTGFCSNASESTTQSANDSSFYNAGRKRRSASNGAQARVLRPRDQRKQKGLVRKRRHFYELNMGNLDPYWVLNKRIKVYWPLDQSWYYGLVKSYEPATKLHHVKYDDRDEEWINLQNERFKLLLLPTEKSCLEGGLRDSAGDGGPVGDNSGGFMDSETIISWLARSNHRVKTSSLKKRKKSSSLPPVLSENSCGTPNRCLDGGLFETDSRLLENPSGCDGMDVRDITERSMMASSSNRKVTLVYFRKRYRKREWRLDAVQGDNSGCGLSSAGSVNFLQPEHDGALQHCNVRELSYSDTIWWRGESFASLQFSIDPVNPGKVKVVCDLPLHLVSKCLIGAKHFWWCCFPPQIQYGTVMILWPKVLLEMLFVDNLVGLRFSLFEGSLLQAVEFLCMILSAFRWSNENGKLVDLHLPVTSIKFKLSGFEDVGRELLFIFYSFVELKNSVWKYLDDKLKHHCRVMKELPLYECTYANVRFLEEGRGRRGVLSSGAGVSPEGMVRRSRHGAPHLDRSSCHLVDQYRRPPPFILSLSDAPTFLNLHLKFLMEKNVASVSFDNCEEMGSRGLENSITLAGHGSSFAEVVSGQVSGITLNCSCVHSGVGTDVFHIKNDGDQKKSKCCQSKKLNAVETSVGETGSGKHDRSPSQAGSWQCGESQAFSSVHGEQCLPNRSERGCFTCCLNVSHGQDESSPFYREASNAQESSTDLACCVHSPKSTGPRSAWNRNRITSISSVGYRSKLWSDGRSDLFLGGVSNGIQKPRSPASYLLPFGSYEFGSKPRSHHRRGRPYKRIRTDNARWTADGSESPQRDPEALSCNANILIIIGDRGWRECGVLVVLEMVDHKDWRLLVKSSGETKYSYKAHQFLQPGITNRYTHAIMWKGGKDWTLEFVDRSQWNLFKELHEECYNRNVRAASVKNIPIPGVRLVEDSDDNVAEVPFVRSSPTYSMQVGTEVDMALDPSRVVYDLDTDDEKFISRMKSSSNLEVNKPMDMSDELFEKIMDMLEKVSYARQQDSFNDDEIEQFMGGLAPSDLLKTIYEHWQKKRKRKGMPLIRQFQPALWERYQQQLKEWELAVSKMPIFSNGFKENTRQKPPMFAFCLRPRGLEVPNKGSKQRSQRRFNGHNGAFSRDHDGIQLLGRKLNGFSNGVEKSSMSYHNHESDASLWHQSSRKPSQRDASWPGVVSSSGRSERNHYPNLLRNKSKKMGMYTSYGDSTSAGGLPSSQRSMGNRNGVPRYNNSLPEWSSVKHQYTPDGFQRHRVEQIGGLDYDEFRLRDASNAAQHATNMAKLKREKAQRLLHRAEVALHKAVTALMIADAMKAPEKESIGDG</sequence>
<dbReference type="InterPro" id="IPR002999">
    <property type="entry name" value="Tudor"/>
</dbReference>
<dbReference type="EMBL" id="JAINDJ010000002">
    <property type="protein sequence ID" value="KAG9459330.1"/>
    <property type="molecule type" value="Genomic_DNA"/>
</dbReference>
<feature type="compositionally biased region" description="Polar residues" evidence="1">
    <location>
        <begin position="172"/>
        <end position="185"/>
    </location>
</feature>
<feature type="region of interest" description="Disordered" evidence="1">
    <location>
        <begin position="315"/>
        <end position="355"/>
    </location>
</feature>
<feature type="region of interest" description="Disordered" evidence="1">
    <location>
        <begin position="1411"/>
        <end position="1436"/>
    </location>
</feature>
<feature type="compositionally biased region" description="Polar residues" evidence="1">
    <location>
        <begin position="315"/>
        <end position="328"/>
    </location>
</feature>
<feature type="compositionally biased region" description="Polar residues" evidence="1">
    <location>
        <begin position="1515"/>
        <end position="1533"/>
    </location>
</feature>
<proteinExistence type="predicted"/>
<feature type="compositionally biased region" description="Basic and acidic residues" evidence="1">
    <location>
        <begin position="51"/>
        <end position="67"/>
    </location>
</feature>
<feature type="region of interest" description="Disordered" evidence="1">
    <location>
        <begin position="224"/>
        <end position="289"/>
    </location>
</feature>
<dbReference type="SMART" id="SM00333">
    <property type="entry name" value="TUDOR"/>
    <property type="match status" value="1"/>
</dbReference>
<dbReference type="Proteomes" id="UP000825729">
    <property type="component" value="Unassembled WGS sequence"/>
</dbReference>
<dbReference type="GO" id="GO:0035267">
    <property type="term" value="C:NuA4 histone acetyltransferase complex"/>
    <property type="evidence" value="ECO:0007669"/>
    <property type="project" value="InterPro"/>
</dbReference>
<dbReference type="Gene3D" id="2.30.30.140">
    <property type="match status" value="1"/>
</dbReference>
<feature type="compositionally biased region" description="Basic and acidic residues" evidence="1">
    <location>
        <begin position="1"/>
        <end position="12"/>
    </location>
</feature>
<dbReference type="GO" id="GO:0006357">
    <property type="term" value="P:regulation of transcription by RNA polymerase II"/>
    <property type="evidence" value="ECO:0007669"/>
    <property type="project" value="InterPro"/>
</dbReference>
<feature type="compositionally biased region" description="Low complexity" evidence="1">
    <location>
        <begin position="186"/>
        <end position="195"/>
    </location>
</feature>
<reference evidence="3 4" key="1">
    <citation type="submission" date="2021-07" db="EMBL/GenBank/DDBJ databases">
        <title>The Aristolochia fimbriata genome: insights into angiosperm evolution, floral development and chemical biosynthesis.</title>
        <authorList>
            <person name="Jiao Y."/>
        </authorList>
    </citation>
    <scope>NUCLEOTIDE SEQUENCE [LARGE SCALE GENOMIC DNA]</scope>
    <source>
        <strain evidence="3">IBCAS-2021</strain>
        <tissue evidence="3">Leaf</tissue>
    </source>
</reference>
<dbReference type="FunFam" id="2.30.30.140:FF:000079">
    <property type="entry name" value="Enhancer of polycomb-like transcription factor protein"/>
    <property type="match status" value="1"/>
</dbReference>
<feature type="region of interest" description="Disordered" evidence="1">
    <location>
        <begin position="1455"/>
        <end position="1544"/>
    </location>
</feature>
<dbReference type="CDD" id="cd20404">
    <property type="entry name" value="Tudor_Agenet_AtEML-like"/>
    <property type="match status" value="1"/>
</dbReference>
<feature type="compositionally biased region" description="Basic residues" evidence="1">
    <location>
        <begin position="154"/>
        <end position="164"/>
    </location>
</feature>
<dbReference type="GO" id="GO:0005634">
    <property type="term" value="C:nucleus"/>
    <property type="evidence" value="ECO:0007669"/>
    <property type="project" value="UniProtKB-SubCell"/>
</dbReference>
<feature type="domain" description="Tudor" evidence="2">
    <location>
        <begin position="374"/>
        <end position="432"/>
    </location>
</feature>
<keyword evidence="4" id="KW-1185">Reference proteome</keyword>
<evidence type="ECO:0000313" key="3">
    <source>
        <dbReference type="EMBL" id="KAG9459330.1"/>
    </source>
</evidence>
<feature type="compositionally biased region" description="Basic and acidic residues" evidence="1">
    <location>
        <begin position="196"/>
        <end position="207"/>
    </location>
</feature>
<evidence type="ECO:0000259" key="2">
    <source>
        <dbReference type="SMART" id="SM00333"/>
    </source>
</evidence>
<feature type="region of interest" description="Disordered" evidence="1">
    <location>
        <begin position="1"/>
        <end position="209"/>
    </location>
</feature>
<comment type="caution">
    <text evidence="3">The sequence shown here is derived from an EMBL/GenBank/DDBJ whole genome shotgun (WGS) entry which is preliminary data.</text>
</comment>
<feature type="compositionally biased region" description="Polar residues" evidence="1">
    <location>
        <begin position="140"/>
        <end position="152"/>
    </location>
</feature>